<evidence type="ECO:0008006" key="4">
    <source>
        <dbReference type="Google" id="ProtNLM"/>
    </source>
</evidence>
<dbReference type="Proteomes" id="UP000186221">
    <property type="component" value="Unassembled WGS sequence"/>
</dbReference>
<protein>
    <recommendedName>
        <fullName evidence="4">DNA repair protein</fullName>
    </recommendedName>
</protein>
<dbReference type="EMBL" id="FTOG01000008">
    <property type="protein sequence ID" value="SIT00442.1"/>
    <property type="molecule type" value="Genomic_DNA"/>
</dbReference>
<reference evidence="3" key="1">
    <citation type="submission" date="2017-01" db="EMBL/GenBank/DDBJ databases">
        <authorList>
            <person name="Varghese N."/>
            <person name="Submissions S."/>
        </authorList>
    </citation>
    <scope>NUCLEOTIDE SEQUENCE [LARGE SCALE GENOMIC DNA]</scope>
    <source>
        <strain evidence="3">DSM 19945</strain>
    </source>
</reference>
<keyword evidence="1" id="KW-0472">Membrane</keyword>
<accession>A0A1N7NQ78</accession>
<evidence type="ECO:0000313" key="2">
    <source>
        <dbReference type="EMBL" id="SIT00442.1"/>
    </source>
</evidence>
<gene>
    <name evidence="2" type="ORF">SAMN05421580_10872</name>
</gene>
<keyword evidence="1" id="KW-0812">Transmembrane</keyword>
<evidence type="ECO:0000256" key="1">
    <source>
        <dbReference type="SAM" id="Phobius"/>
    </source>
</evidence>
<proteinExistence type="predicted"/>
<organism evidence="2 3">
    <name type="scientific">Rhodobacter aestuarii</name>
    <dbReference type="NCBI Taxonomy" id="453582"/>
    <lineage>
        <taxon>Bacteria</taxon>
        <taxon>Pseudomonadati</taxon>
        <taxon>Pseudomonadota</taxon>
        <taxon>Alphaproteobacteria</taxon>
        <taxon>Rhodobacterales</taxon>
        <taxon>Rhodobacter group</taxon>
        <taxon>Rhodobacter</taxon>
    </lineage>
</organism>
<dbReference type="OrthoDB" id="7863443at2"/>
<feature type="transmembrane region" description="Helical" evidence="1">
    <location>
        <begin position="21"/>
        <end position="50"/>
    </location>
</feature>
<evidence type="ECO:0000313" key="3">
    <source>
        <dbReference type="Proteomes" id="UP000186221"/>
    </source>
</evidence>
<dbReference type="RefSeq" id="WP_108188634.1">
    <property type="nucleotide sequence ID" value="NZ_FTOG01000008.1"/>
</dbReference>
<name>A0A1N7NQ78_9RHOB</name>
<keyword evidence="3" id="KW-1185">Reference proteome</keyword>
<feature type="transmembrane region" description="Helical" evidence="1">
    <location>
        <begin position="62"/>
        <end position="83"/>
    </location>
</feature>
<sequence>MSNLTARREAQARLNDMLQNLLSGAVFVFAFGALLLFGASATGLAPWLMLDLRFGDTPLPNAGIWIEAGVASLGFVLLLYLPAQRRVMAIERSHRNFRIGTEDVASAYRAIHAADRKGVFALSGEFDAMRERMEWLRKHPDLGHLEPELLELAAQMSLQSRDLAQVYSDEKVARARDFLRARQHEVNTARDRLTIARSICDDLRSWLTDVEAEERKLSEEFKLLERDLKAVLPGLGYELEEGPTPDNVVALPKTQK</sequence>
<dbReference type="AlphaFoldDB" id="A0A1N7NQ78"/>
<dbReference type="STRING" id="453582.SAMN05421580_10872"/>
<keyword evidence="1" id="KW-1133">Transmembrane helix</keyword>